<protein>
    <submittedName>
        <fullName evidence="2">Uncharacterized protein</fullName>
    </submittedName>
</protein>
<dbReference type="RefSeq" id="WP_075830156.1">
    <property type="nucleotide sequence ID" value="NZ_MSTI01000007.1"/>
</dbReference>
<gene>
    <name evidence="2" type="ORF">BOO71_0000640</name>
</gene>
<dbReference type="STRING" id="249408.BOO71_0000640"/>
<evidence type="ECO:0000256" key="1">
    <source>
        <dbReference type="SAM" id="MobiDB-lite"/>
    </source>
</evidence>
<evidence type="ECO:0000313" key="2">
    <source>
        <dbReference type="EMBL" id="OLV20204.1"/>
    </source>
</evidence>
<proteinExistence type="predicted"/>
<dbReference type="Proteomes" id="UP000186607">
    <property type="component" value="Unassembled WGS sequence"/>
</dbReference>
<reference evidence="2 3" key="1">
    <citation type="submission" date="2017-01" db="EMBL/GenBank/DDBJ databases">
        <title>Genome Analysis of Deinococcus marmoris KOPRI26562.</title>
        <authorList>
            <person name="Kim J.H."/>
            <person name="Oh H.-M."/>
        </authorList>
    </citation>
    <scope>NUCLEOTIDE SEQUENCE [LARGE SCALE GENOMIC DNA]</scope>
    <source>
        <strain evidence="2 3">KOPRI26562</strain>
    </source>
</reference>
<feature type="region of interest" description="Disordered" evidence="1">
    <location>
        <begin position="138"/>
        <end position="185"/>
    </location>
</feature>
<comment type="caution">
    <text evidence="2">The sequence shown here is derived from an EMBL/GenBank/DDBJ whole genome shotgun (WGS) entry which is preliminary data.</text>
</comment>
<organism evidence="2 3">
    <name type="scientific">Deinococcus marmoris</name>
    <dbReference type="NCBI Taxonomy" id="249408"/>
    <lineage>
        <taxon>Bacteria</taxon>
        <taxon>Thermotogati</taxon>
        <taxon>Deinococcota</taxon>
        <taxon>Deinococci</taxon>
        <taxon>Deinococcales</taxon>
        <taxon>Deinococcaceae</taxon>
        <taxon>Deinococcus</taxon>
    </lineage>
</organism>
<keyword evidence="3" id="KW-1185">Reference proteome</keyword>
<feature type="compositionally biased region" description="Basic and acidic residues" evidence="1">
    <location>
        <begin position="171"/>
        <end position="180"/>
    </location>
</feature>
<dbReference type="EMBL" id="MSTI01000007">
    <property type="protein sequence ID" value="OLV20204.1"/>
    <property type="molecule type" value="Genomic_DNA"/>
</dbReference>
<evidence type="ECO:0000313" key="3">
    <source>
        <dbReference type="Proteomes" id="UP000186607"/>
    </source>
</evidence>
<name>A0A1U7P4V9_9DEIO</name>
<feature type="region of interest" description="Disordered" evidence="1">
    <location>
        <begin position="264"/>
        <end position="309"/>
    </location>
</feature>
<sequence>MTHTQSLSARIAFLETQAAPLTALNAELKERLQNIERLTIRIQDAVRAQHLLAGLEAHAAQLFGDAAPEALSPDPVLSPTGDAEAPAEVPELTEVITPENVPPEVALPVEAGLELEQPGNKMFIVDYPDAVFDPERGKEVSFRVPRKPSRDETPTAQAAEPEPQKIACPGSDERSGDSHDLPPISTNHDQVLAFIEAHPHSLMREIAQGLPRINPGTVNSQISGMFARGDVVADGSPRRYRLPGVPAPELPADTAAPEQATEIPAATVTAPPPQTVIRDHPPKPQTATPHAPEPRKAAPPPREVNLPRDLPPVPQAAVKATSEEVEIVRGALKNHGRPMSKTMLLNRVIKSGIKSGALDDALVQLVTADQVECTGSGQYVFAARKAAV</sequence>
<accession>A0A1U7P4V9</accession>
<dbReference type="AlphaFoldDB" id="A0A1U7P4V9"/>